<gene>
    <name evidence="1" type="ORF">LOK49_LG08G02978</name>
</gene>
<reference evidence="1 2" key="1">
    <citation type="journal article" date="2022" name="Plant J.">
        <title>Chromosome-level genome of Camellia lanceoleosa provides a valuable resource for understanding genome evolution and self-incompatibility.</title>
        <authorList>
            <person name="Gong W."/>
            <person name="Xiao S."/>
            <person name="Wang L."/>
            <person name="Liao Z."/>
            <person name="Chang Y."/>
            <person name="Mo W."/>
            <person name="Hu G."/>
            <person name="Li W."/>
            <person name="Zhao G."/>
            <person name="Zhu H."/>
            <person name="Hu X."/>
            <person name="Ji K."/>
            <person name="Xiang X."/>
            <person name="Song Q."/>
            <person name="Yuan D."/>
            <person name="Jin S."/>
            <person name="Zhang L."/>
        </authorList>
    </citation>
    <scope>NUCLEOTIDE SEQUENCE [LARGE SCALE GENOMIC DNA]</scope>
    <source>
        <strain evidence="1">SQ_2022a</strain>
    </source>
</reference>
<accession>A0ACC0GS13</accession>
<dbReference type="Proteomes" id="UP001060215">
    <property type="component" value="Chromosome 9"/>
</dbReference>
<evidence type="ECO:0000313" key="2">
    <source>
        <dbReference type="Proteomes" id="UP001060215"/>
    </source>
</evidence>
<proteinExistence type="predicted"/>
<organism evidence="1 2">
    <name type="scientific">Camellia lanceoleosa</name>
    <dbReference type="NCBI Taxonomy" id="1840588"/>
    <lineage>
        <taxon>Eukaryota</taxon>
        <taxon>Viridiplantae</taxon>
        <taxon>Streptophyta</taxon>
        <taxon>Embryophyta</taxon>
        <taxon>Tracheophyta</taxon>
        <taxon>Spermatophyta</taxon>
        <taxon>Magnoliopsida</taxon>
        <taxon>eudicotyledons</taxon>
        <taxon>Gunneridae</taxon>
        <taxon>Pentapetalae</taxon>
        <taxon>asterids</taxon>
        <taxon>Ericales</taxon>
        <taxon>Theaceae</taxon>
        <taxon>Camellia</taxon>
    </lineage>
</organism>
<dbReference type="EMBL" id="CM045766">
    <property type="protein sequence ID" value="KAI8003267.1"/>
    <property type="molecule type" value="Genomic_DNA"/>
</dbReference>
<evidence type="ECO:0000313" key="1">
    <source>
        <dbReference type="EMBL" id="KAI8003267.1"/>
    </source>
</evidence>
<keyword evidence="2" id="KW-1185">Reference proteome</keyword>
<protein>
    <submittedName>
        <fullName evidence="1">Uncharacterized protein</fullName>
    </submittedName>
</protein>
<comment type="caution">
    <text evidence="1">The sequence shown here is derived from an EMBL/GenBank/DDBJ whole genome shotgun (WGS) entry which is preliminary data.</text>
</comment>
<name>A0ACC0GS13_9ERIC</name>
<sequence>MRAGPIISLASIYDLDKDEYRRVLYRAFVSELFVPYMDLTEEWYYRTFLDAGKYGFGLSAVPLEPFKDCPENAVFMDGYLTSQDGTPGNISNVFCIFERYAGDVMWCHTENSIPGAVVTEVRPEVTLVVRMVSTLANYDYIVDWEFKQSGSIKAVVGLSGMLEVRGLNTPTQTRSKRKSISTLQTTRVRDNRSPRNSYWTVASKTAKMESDARIQLGLKPSELLVVNPNKKTKVGSPVGYCLIPGLAVDSSLSDDDYAKFRGAFTKYNVWVTPYNKSAKWPESLHVDQSQGDDDLAV</sequence>